<reference evidence="3 4" key="1">
    <citation type="submission" date="2022-07" db="EMBL/GenBank/DDBJ databases">
        <title>Methylomonas rivi sp. nov., Methylomonas rosea sp. nov., Methylomonas aureus sp. nov. and Methylomonas subterranea sp. nov., four novel methanotrophs isolated from a freshwater creek and the deep terrestrial subsurface.</title>
        <authorList>
            <person name="Abin C."/>
            <person name="Sankaranarayanan K."/>
            <person name="Garner C."/>
            <person name="Sindelar R."/>
            <person name="Kotary K."/>
            <person name="Garner R."/>
            <person name="Barclay S."/>
            <person name="Lawson P."/>
            <person name="Krumholz L."/>
        </authorList>
    </citation>
    <scope>NUCLEOTIDE SEQUENCE [LARGE SCALE GENOMIC DNA]</scope>
    <source>
        <strain evidence="3 4">WSC-6</strain>
    </source>
</reference>
<feature type="domain" description="FecR N-terminal" evidence="2">
    <location>
        <begin position="11"/>
        <end position="51"/>
    </location>
</feature>
<feature type="domain" description="FecR protein" evidence="1">
    <location>
        <begin position="111"/>
        <end position="203"/>
    </location>
</feature>
<evidence type="ECO:0000313" key="3">
    <source>
        <dbReference type="EMBL" id="MCQ8129792.1"/>
    </source>
</evidence>
<dbReference type="Pfam" id="PF04773">
    <property type="entry name" value="FecR"/>
    <property type="match status" value="1"/>
</dbReference>
<dbReference type="PANTHER" id="PTHR30273">
    <property type="entry name" value="PERIPLASMIC SIGNAL SENSOR AND SIGMA FACTOR ACTIVATOR FECR-RELATED"/>
    <property type="match status" value="1"/>
</dbReference>
<evidence type="ECO:0000313" key="4">
    <source>
        <dbReference type="Proteomes" id="UP001524586"/>
    </source>
</evidence>
<keyword evidence="4" id="KW-1185">Reference proteome</keyword>
<evidence type="ECO:0000259" key="2">
    <source>
        <dbReference type="Pfam" id="PF16220"/>
    </source>
</evidence>
<accession>A0ABT1U7N2</accession>
<dbReference type="InterPro" id="IPR012373">
    <property type="entry name" value="Ferrdict_sens_TM"/>
</dbReference>
<dbReference type="PANTHER" id="PTHR30273:SF2">
    <property type="entry name" value="PROTEIN FECR"/>
    <property type="match status" value="1"/>
</dbReference>
<dbReference type="PIRSF" id="PIRSF018266">
    <property type="entry name" value="FecR"/>
    <property type="match status" value="1"/>
</dbReference>
<name>A0ABT1U7N2_9GAMM</name>
<dbReference type="InterPro" id="IPR032623">
    <property type="entry name" value="FecR_N"/>
</dbReference>
<dbReference type="InterPro" id="IPR006860">
    <property type="entry name" value="FecR"/>
</dbReference>
<dbReference type="Gene3D" id="3.55.50.30">
    <property type="match status" value="1"/>
</dbReference>
<dbReference type="Pfam" id="PF16220">
    <property type="entry name" value="DUF4880"/>
    <property type="match status" value="1"/>
</dbReference>
<dbReference type="Gene3D" id="2.60.120.1440">
    <property type="match status" value="1"/>
</dbReference>
<dbReference type="EMBL" id="JANIBK010000099">
    <property type="protein sequence ID" value="MCQ8129792.1"/>
    <property type="molecule type" value="Genomic_DNA"/>
</dbReference>
<comment type="caution">
    <text evidence="3">The sequence shown here is derived from an EMBL/GenBank/DDBJ whole genome shotgun (WGS) entry which is preliminary data.</text>
</comment>
<dbReference type="RefSeq" id="WP_256616220.1">
    <property type="nucleotide sequence ID" value="NZ_JANIBK010000099.1"/>
</dbReference>
<evidence type="ECO:0000259" key="1">
    <source>
        <dbReference type="Pfam" id="PF04773"/>
    </source>
</evidence>
<organism evidence="3 4">
    <name type="scientific">Methylomonas rivi</name>
    <dbReference type="NCBI Taxonomy" id="2952226"/>
    <lineage>
        <taxon>Bacteria</taxon>
        <taxon>Pseudomonadati</taxon>
        <taxon>Pseudomonadota</taxon>
        <taxon>Gammaproteobacteria</taxon>
        <taxon>Methylococcales</taxon>
        <taxon>Methylococcaceae</taxon>
        <taxon>Methylomonas</taxon>
    </lineage>
</organism>
<proteinExistence type="predicted"/>
<sequence>MESNPNDSIDEQAVAWFIRLRADNVGQQDKARFIDWLEQAAEHRSAFYEICVMWGDEHLLQSLTDSARKHGILPAPQKKVCINPRVSLAIAACLALAVSLAGQLQILIKADYSSAQGERKTVQLNDGSTLMLNTDSAVAVKLEDGQRLVELLKGEVFFDVKPDPGRPFVVEADHSTTRVLGTRFFVHRSDSSDEIKVLSGRVEVSEARRWKNPLVLRDREAVTVYDTALGRPQKLESSLSTSWIDGFLTYENETLETVVNQINRYRSGVIIFRDDKLRDLRINGRLSIRTPRDMLAVLQRTMDLKITYLTDWVVIIG</sequence>
<dbReference type="Proteomes" id="UP001524586">
    <property type="component" value="Unassembled WGS sequence"/>
</dbReference>
<gene>
    <name evidence="3" type="ORF">NP596_15135</name>
</gene>
<protein>
    <submittedName>
        <fullName evidence="3">FecR family protein</fullName>
    </submittedName>
</protein>